<dbReference type="SUPFAM" id="SSF81901">
    <property type="entry name" value="HCP-like"/>
    <property type="match status" value="1"/>
</dbReference>
<dbReference type="InterPro" id="IPR009003">
    <property type="entry name" value="Peptidase_S1_PA"/>
</dbReference>
<protein>
    <submittedName>
        <fullName evidence="3">Tetratricopeptide repeat-containing serine protease family protein</fullName>
    </submittedName>
</protein>
<keyword evidence="1" id="KW-0802">TPR repeat</keyword>
<accession>A0ABS8BBL8</accession>
<evidence type="ECO:0000256" key="1">
    <source>
        <dbReference type="PROSITE-ProRule" id="PRU00339"/>
    </source>
</evidence>
<evidence type="ECO:0000256" key="2">
    <source>
        <dbReference type="SAM" id="MobiDB-lite"/>
    </source>
</evidence>
<dbReference type="InterPro" id="IPR043504">
    <property type="entry name" value="Peptidase_S1_PA_chymotrypsin"/>
</dbReference>
<feature type="region of interest" description="Disordered" evidence="2">
    <location>
        <begin position="383"/>
        <end position="403"/>
    </location>
</feature>
<sequence>MSARSLERIAVVQGARQGSGFLLDSRLVLTSAHLFDGEDGVARVAVPGGTGTRNCRLVWRRYDESCDAALLAADEDLVREPATCRMSDVRWGRIAGLAAWENCEAVGYPRIALRDGTRPDTEQIVGTLKPGSSVLRGRYVLDSAHAPPPATGTCGASPWQGMSGAALFAGDHLVGVVSGDPAQWGHARVEAVPVSVVVADAGFRRAMEAAAGLCPEVVEIGRPAPQVAHEASAACEDDWLPVTDAEPVSFGVHLAPDASGHPDVVPYVPRGVDAQVDARLEALAETGGMLLLTGDSAAGKTRVLFEGMVRNLADRSVCKPDPDADLSLLHSSSGADHEKVVWLDDLHNYLRSDGLTPSLLDRLVRRGTIVLATLRTEFHAHYTDEEDAPPLSRSTGPRLPSSPGRVIRAAHHIVLDRIWTDDERRSAASSEDPRVAAALKADRAHGVAEYLAAGPQVLKRWKAASRVKGNPRGAALVAAAVALARTGVDTALPPESLERLHAYFLDRAGGPALRPEGMEEAWAWASRIVLGVTSPLVPGRGGSWKPFDYLVSDAARRSRPSELPEQVWDEALRIVDDTRRVLVSTVAKVAGRPDVAKEVLHPLAAADDPDALINLGALLAAEKDYDGAGRCFERAFRLGDATGAHNMGALSFARGDLEAAREWYERAVEGGERESIGPLGLVHEKLGNQDEATALWKRGTQAGDPGSALHYSDWLRSKWQSDEAVEALRVAADGEIPLAALSYAGVLLRREDHETANAYVSRAYDAAVAQGNLGDPVGCLMAGVTAYSFGNLQLGQEWWSRAREHGHPSGWVVLEAEDGSPGLPYLAFSQDCLVRLGQEEARSLMQLLWAGDCQDCGYPLGDGVPALHVDEQYRWADARLFHFGLCRYPHWNDSALISLAKEAGISWRAFAAGVPVGERSGRLVPALVVNPSLEVAQLVPDGERWTATAAFGPRSVGAEALGLRPLWYGMPSRSSDGLAQVFTGPGELAVATVGQLWSAPATDEFTALVQQYAGVLLVVTSAVGPRSPTGLELLTDALEAWDSMTRWVPLKGTGPHHPPS</sequence>
<evidence type="ECO:0000313" key="4">
    <source>
        <dbReference type="Proteomes" id="UP001199054"/>
    </source>
</evidence>
<dbReference type="Pfam" id="PF13374">
    <property type="entry name" value="TPR_10"/>
    <property type="match status" value="1"/>
</dbReference>
<dbReference type="Gene3D" id="2.40.10.10">
    <property type="entry name" value="Trypsin-like serine proteases"/>
    <property type="match status" value="1"/>
</dbReference>
<comment type="caution">
    <text evidence="3">The sequence shown here is derived from an EMBL/GenBank/DDBJ whole genome shotgun (WGS) entry which is preliminary data.</text>
</comment>
<dbReference type="InterPro" id="IPR011990">
    <property type="entry name" value="TPR-like_helical_dom_sf"/>
</dbReference>
<dbReference type="InterPro" id="IPR019734">
    <property type="entry name" value="TPR_rpt"/>
</dbReference>
<dbReference type="Gene3D" id="1.25.40.10">
    <property type="entry name" value="Tetratricopeptide repeat domain"/>
    <property type="match status" value="1"/>
</dbReference>
<dbReference type="GO" id="GO:0006508">
    <property type="term" value="P:proteolysis"/>
    <property type="evidence" value="ECO:0007669"/>
    <property type="project" value="UniProtKB-KW"/>
</dbReference>
<dbReference type="PROSITE" id="PS50005">
    <property type="entry name" value="TPR"/>
    <property type="match status" value="1"/>
</dbReference>
<dbReference type="RefSeq" id="WP_226729056.1">
    <property type="nucleotide sequence ID" value="NZ_JAJAUY010000098.1"/>
</dbReference>
<gene>
    <name evidence="3" type="ORF">LG632_21555</name>
</gene>
<keyword evidence="3" id="KW-0378">Hydrolase</keyword>
<keyword evidence="3" id="KW-0645">Protease</keyword>
<keyword evidence="4" id="KW-1185">Reference proteome</keyword>
<dbReference type="SMART" id="SM00671">
    <property type="entry name" value="SEL1"/>
    <property type="match status" value="3"/>
</dbReference>
<dbReference type="GO" id="GO:0008233">
    <property type="term" value="F:peptidase activity"/>
    <property type="evidence" value="ECO:0007669"/>
    <property type="project" value="UniProtKB-KW"/>
</dbReference>
<dbReference type="Proteomes" id="UP001199054">
    <property type="component" value="Unassembled WGS sequence"/>
</dbReference>
<evidence type="ECO:0000313" key="3">
    <source>
        <dbReference type="EMBL" id="MCB5181953.1"/>
    </source>
</evidence>
<reference evidence="3 4" key="1">
    <citation type="submission" date="2021-10" db="EMBL/GenBank/DDBJ databases">
        <title>Streptomyces sp. strain SMC 277, a novel streptomycete isolated from soil.</title>
        <authorList>
            <person name="Chanama M."/>
        </authorList>
    </citation>
    <scope>NUCLEOTIDE SEQUENCE [LARGE SCALE GENOMIC DNA]</scope>
    <source>
        <strain evidence="3 4">SMC 277</strain>
    </source>
</reference>
<dbReference type="InterPro" id="IPR006597">
    <property type="entry name" value="Sel1-like"/>
</dbReference>
<dbReference type="Pfam" id="PF13365">
    <property type="entry name" value="Trypsin_2"/>
    <property type="match status" value="1"/>
</dbReference>
<dbReference type="EMBL" id="JAJAUY010000098">
    <property type="protein sequence ID" value="MCB5181953.1"/>
    <property type="molecule type" value="Genomic_DNA"/>
</dbReference>
<name>A0ABS8BBL8_9ACTN</name>
<proteinExistence type="predicted"/>
<organism evidence="3 4">
    <name type="scientific">Streptomyces antimicrobicus</name>
    <dbReference type="NCBI Taxonomy" id="2883108"/>
    <lineage>
        <taxon>Bacteria</taxon>
        <taxon>Bacillati</taxon>
        <taxon>Actinomycetota</taxon>
        <taxon>Actinomycetes</taxon>
        <taxon>Kitasatosporales</taxon>
        <taxon>Streptomycetaceae</taxon>
        <taxon>Streptomyces</taxon>
    </lineage>
</organism>
<dbReference type="SUPFAM" id="SSF50494">
    <property type="entry name" value="Trypsin-like serine proteases"/>
    <property type="match status" value="1"/>
</dbReference>
<feature type="repeat" description="TPR" evidence="1">
    <location>
        <begin position="609"/>
        <end position="642"/>
    </location>
</feature>